<name>A0ABT6S9Z3_9ACTN</name>
<protein>
    <submittedName>
        <fullName evidence="3">Choice-of-anchor P family protein</fullName>
    </submittedName>
</protein>
<evidence type="ECO:0000256" key="1">
    <source>
        <dbReference type="SAM" id="SignalP"/>
    </source>
</evidence>
<feature type="domain" description="SpaA-like prealbumin fold" evidence="2">
    <location>
        <begin position="225"/>
        <end position="292"/>
    </location>
</feature>
<feature type="signal peptide" evidence="1">
    <location>
        <begin position="1"/>
        <end position="31"/>
    </location>
</feature>
<organism evidence="3 4">
    <name type="scientific">Streptomyces cavernicola</name>
    <dbReference type="NCBI Taxonomy" id="3043613"/>
    <lineage>
        <taxon>Bacteria</taxon>
        <taxon>Bacillati</taxon>
        <taxon>Actinomycetota</taxon>
        <taxon>Actinomycetes</taxon>
        <taxon>Kitasatosporales</taxon>
        <taxon>Streptomycetaceae</taxon>
        <taxon>Streptomyces</taxon>
    </lineage>
</organism>
<reference evidence="3 4" key="1">
    <citation type="submission" date="2023-05" db="EMBL/GenBank/DDBJ databases">
        <title>Draft genome sequence of Streptomyces sp. B-S-A6 isolated from a cave soil in Thailand.</title>
        <authorList>
            <person name="Chamroensaksri N."/>
            <person name="Muangham S."/>
        </authorList>
    </citation>
    <scope>NUCLEOTIDE SEQUENCE [LARGE SCALE GENOMIC DNA]</scope>
    <source>
        <strain evidence="3 4">B-S-A6</strain>
    </source>
</reference>
<sequence length="313" mass="30928">MASVKMGVGRAALGVAFAASLVATTAGTAHAAAGESSAYGAAATLGTVVDIPETAKSAYPGGPPSADLATLALGGMGSVNALSTTATGDSTTGVTQSTARTAQASLNLDAATVGADAVTATCDAKPGSDPTGSATVTNGAATTPLSIGDVTFPANPAPNTDVTLPGGLGSVVLNEQITNPDGSLTVNAMHIKVASPTHLAGDVVIASATCKAGTADEGAITNVAVDENGDRLGGVAFELREDGARVAAPSCTGGENGSCTFPNLANGQYEVCVTDVPDGYKMPKPRCKDNIDVNDNHRWVRFVIPEENGKKKG</sequence>
<comment type="caution">
    <text evidence="3">The sequence shown here is derived from an EMBL/GenBank/DDBJ whole genome shotgun (WGS) entry which is preliminary data.</text>
</comment>
<keyword evidence="4" id="KW-1185">Reference proteome</keyword>
<dbReference type="InterPro" id="IPR013783">
    <property type="entry name" value="Ig-like_fold"/>
</dbReference>
<dbReference type="Proteomes" id="UP001223978">
    <property type="component" value="Unassembled WGS sequence"/>
</dbReference>
<evidence type="ECO:0000313" key="4">
    <source>
        <dbReference type="Proteomes" id="UP001223978"/>
    </source>
</evidence>
<dbReference type="RefSeq" id="WP_282542939.1">
    <property type="nucleotide sequence ID" value="NZ_JASCIQ010000013.1"/>
</dbReference>
<dbReference type="NCBIfam" id="NF040603">
    <property type="entry name" value="choice_anch_P"/>
    <property type="match status" value="1"/>
</dbReference>
<dbReference type="SUPFAM" id="SSF49478">
    <property type="entry name" value="Cna protein B-type domain"/>
    <property type="match status" value="1"/>
</dbReference>
<evidence type="ECO:0000259" key="2">
    <source>
        <dbReference type="Pfam" id="PF17802"/>
    </source>
</evidence>
<dbReference type="EMBL" id="JASCIQ010000013">
    <property type="protein sequence ID" value="MDI3404997.1"/>
    <property type="molecule type" value="Genomic_DNA"/>
</dbReference>
<dbReference type="Gene3D" id="2.60.40.10">
    <property type="entry name" value="Immunoglobulins"/>
    <property type="match status" value="1"/>
</dbReference>
<gene>
    <name evidence="3" type="ORF">QIS96_14360</name>
</gene>
<proteinExistence type="predicted"/>
<accession>A0ABT6S9Z3</accession>
<evidence type="ECO:0000313" key="3">
    <source>
        <dbReference type="EMBL" id="MDI3404997.1"/>
    </source>
</evidence>
<keyword evidence="1" id="KW-0732">Signal</keyword>
<dbReference type="Pfam" id="PF17802">
    <property type="entry name" value="SpaA"/>
    <property type="match status" value="1"/>
</dbReference>
<dbReference type="InterPro" id="IPR041033">
    <property type="entry name" value="SpaA_PFL_dom_1"/>
</dbReference>
<feature type="chain" id="PRO_5046823041" evidence="1">
    <location>
        <begin position="32"/>
        <end position="313"/>
    </location>
</feature>